<dbReference type="PROSITE" id="PS51257">
    <property type="entry name" value="PROKAR_LIPOPROTEIN"/>
    <property type="match status" value="1"/>
</dbReference>
<sequence>MNRIISIILITILFACESKKSSENEEKAPEQTLSQQMVGTWRNLELKVTIKNNSKDSVLNVPEGKWPEILNINPIETSFNEDGTFVSVYKDIGGNVIMSTNGTWGAIGDTLKMTKSNLTNSYHAQINEDIVTFKSYLDWDNDGERDDYYEGTQEKISTEESL</sequence>
<dbReference type="EMBL" id="CP070608">
    <property type="protein sequence ID" value="QSE96613.1"/>
    <property type="molecule type" value="Genomic_DNA"/>
</dbReference>
<dbReference type="Proteomes" id="UP000662783">
    <property type="component" value="Chromosome"/>
</dbReference>
<evidence type="ECO:0000313" key="1">
    <source>
        <dbReference type="EMBL" id="QSE96613.1"/>
    </source>
</evidence>
<protein>
    <recommendedName>
        <fullName evidence="3">Lipocalin-like domain-containing protein</fullName>
    </recommendedName>
</protein>
<evidence type="ECO:0008006" key="3">
    <source>
        <dbReference type="Google" id="ProtNLM"/>
    </source>
</evidence>
<dbReference type="RefSeq" id="WP_205721127.1">
    <property type="nucleotide sequence ID" value="NZ_CP070608.1"/>
</dbReference>
<proteinExistence type="predicted"/>
<dbReference type="KEGG" id="fuv:JR347_13545"/>
<organism evidence="1 2">
    <name type="scientific">Fulvivirga lutea</name>
    <dbReference type="NCBI Taxonomy" id="2810512"/>
    <lineage>
        <taxon>Bacteria</taxon>
        <taxon>Pseudomonadati</taxon>
        <taxon>Bacteroidota</taxon>
        <taxon>Cytophagia</taxon>
        <taxon>Cytophagales</taxon>
        <taxon>Fulvivirgaceae</taxon>
        <taxon>Fulvivirga</taxon>
    </lineage>
</organism>
<accession>A0A974WE64</accession>
<reference evidence="1" key="1">
    <citation type="submission" date="2021-02" db="EMBL/GenBank/DDBJ databases">
        <title>Fulvivirga sp. S481 isolated from sea water.</title>
        <authorList>
            <person name="Bae S.S."/>
            <person name="Baek K."/>
        </authorList>
    </citation>
    <scope>NUCLEOTIDE SEQUENCE</scope>
    <source>
        <strain evidence="1">S481</strain>
    </source>
</reference>
<evidence type="ECO:0000313" key="2">
    <source>
        <dbReference type="Proteomes" id="UP000662783"/>
    </source>
</evidence>
<name>A0A974WE64_9BACT</name>
<dbReference type="AlphaFoldDB" id="A0A974WE64"/>
<keyword evidence="2" id="KW-1185">Reference proteome</keyword>
<gene>
    <name evidence="1" type="ORF">JR347_13545</name>
</gene>